<sequence>MLNMPKPWRLPLLVLVLAWALLALIYHGTIGAMVSIWDRSETFAHAWVVPPISAWLVWRLRAELAALQPAPAPTWLWGLLPLGLLWLVGELAAANAPTQFAVMGMFVLLVPAMLGTEVARRMAFPLGFLFFAVPFGDFLTPWLMDRTADFTVLAVRASGIPVFREGLDFVIPSGSWSVVQACSGIRYLMASVMVGTLFAYLNYRSHTRRWLFVGVAIVTPLVANWLRAYMIVMLGHLSGNTLAVGVDHLIYGWVFFGVIMLAMFMIGSRWAEPDAAPEAVPSGAPGAHGVPLSRWSVAIAAASLLLALPSVLRMHANERSAHGEPELVAPQLQGWAWRAEPHSSWRPAFANAAATLHGRYEPDRGGDAIGVYIGYYRDQRPGRQLVTSVNGLVDGEASGNWSRTGSARASLDADAGATDWRVAELRGEALSQVSGGGSLAPRLRVWQVYWINGHAFTSDWRAKLYGAWCKLQGRGDDAAVVLVYADKDGAGPDDARLRAFLSAHWRTFHTALSGVRDRGMLRQP</sequence>
<evidence type="ECO:0000313" key="2">
    <source>
        <dbReference type="Proteomes" id="UP001076464"/>
    </source>
</evidence>
<organism evidence="1 2">
    <name type="scientific">Roseateles hydrophilus</name>
    <dbReference type="NCBI Taxonomy" id="2975054"/>
    <lineage>
        <taxon>Bacteria</taxon>
        <taxon>Pseudomonadati</taxon>
        <taxon>Pseudomonadota</taxon>
        <taxon>Betaproteobacteria</taxon>
        <taxon>Burkholderiales</taxon>
        <taxon>Sphaerotilaceae</taxon>
        <taxon>Roseateles</taxon>
    </lineage>
</organism>
<accession>A0ACC6C8B1</accession>
<protein>
    <submittedName>
        <fullName evidence="1">Exosortase A</fullName>
        <ecNumber evidence="1">3.4.22.-</ecNumber>
    </submittedName>
</protein>
<dbReference type="EMBL" id="JAPPUY010000001">
    <property type="protein sequence ID" value="MCY4744647.1"/>
    <property type="molecule type" value="Genomic_DNA"/>
</dbReference>
<keyword evidence="2" id="KW-1185">Reference proteome</keyword>
<dbReference type="EC" id="3.4.22.-" evidence="1"/>
<evidence type="ECO:0000313" key="1">
    <source>
        <dbReference type="EMBL" id="MCY4744647.1"/>
    </source>
</evidence>
<proteinExistence type="predicted"/>
<dbReference type="Proteomes" id="UP001076464">
    <property type="component" value="Unassembled WGS sequence"/>
</dbReference>
<comment type="caution">
    <text evidence="1">The sequence shown here is derived from an EMBL/GenBank/DDBJ whole genome shotgun (WGS) entry which is preliminary data.</text>
</comment>
<name>A0ACC6C8B1_9BURK</name>
<keyword evidence="1" id="KW-0378">Hydrolase</keyword>
<gene>
    <name evidence="1" type="primary">xrtA</name>
    <name evidence="1" type="ORF">NYO99_06640</name>
</gene>
<reference evidence="1" key="1">
    <citation type="submission" date="2022-08" db="EMBL/GenBank/DDBJ databases">
        <title>Genome sequencing of Pelomonas sp. UHG3.</title>
        <authorList>
            <person name="So Y."/>
        </authorList>
    </citation>
    <scope>NUCLEOTIDE SEQUENCE</scope>
    <source>
        <strain evidence="1">UHG3</strain>
    </source>
</reference>